<dbReference type="EMBL" id="CP017758">
    <property type="protein sequence ID" value="AQV97286.1"/>
    <property type="molecule type" value="Genomic_DNA"/>
</dbReference>
<evidence type="ECO:0000256" key="1">
    <source>
        <dbReference type="SAM" id="MobiDB-lite"/>
    </source>
</evidence>
<proteinExistence type="predicted"/>
<name>A0A1U9UX51_CUPNE</name>
<protein>
    <submittedName>
        <fullName evidence="2">Uncharacterized protein</fullName>
    </submittedName>
</protein>
<evidence type="ECO:0000313" key="2">
    <source>
        <dbReference type="EMBL" id="AQV97286.1"/>
    </source>
</evidence>
<dbReference type="RefSeq" id="WP_078199665.1">
    <property type="nucleotide sequence ID" value="NZ_CP017758.1"/>
</dbReference>
<feature type="region of interest" description="Disordered" evidence="1">
    <location>
        <begin position="38"/>
        <end position="65"/>
    </location>
</feature>
<dbReference type="AlphaFoldDB" id="A0A1U9UX51"/>
<sequence>MRLLLRYRPLDIYPDPLDARVAELHAIAEDVQARHARKWRRHGTMLTPRDGTDRRFPAGDPETRH</sequence>
<evidence type="ECO:0000313" key="3">
    <source>
        <dbReference type="Proteomes" id="UP000189627"/>
    </source>
</evidence>
<dbReference type="OrthoDB" id="8967016at2"/>
<dbReference type="KEGG" id="cuh:BJN34_25840"/>
<reference evidence="3" key="1">
    <citation type="submission" date="2017-02" db="EMBL/GenBank/DDBJ databases">
        <title>Complete genome sequence of Cupriavidus necator strain NH9, a 3-chlorobenzoate degrader.</title>
        <authorList>
            <person name="Moriuchi R."/>
            <person name="Dohra H."/>
            <person name="Ogawa N."/>
        </authorList>
    </citation>
    <scope>NUCLEOTIDE SEQUENCE [LARGE SCALE GENOMIC DNA]</scope>
    <source>
        <strain evidence="3">NH9</strain>
    </source>
</reference>
<organism evidence="2 3">
    <name type="scientific">Cupriavidus necator</name>
    <name type="common">Alcaligenes eutrophus</name>
    <name type="synonym">Ralstonia eutropha</name>
    <dbReference type="NCBI Taxonomy" id="106590"/>
    <lineage>
        <taxon>Bacteria</taxon>
        <taxon>Pseudomonadati</taxon>
        <taxon>Pseudomonadota</taxon>
        <taxon>Betaproteobacteria</taxon>
        <taxon>Burkholderiales</taxon>
        <taxon>Burkholderiaceae</taxon>
        <taxon>Cupriavidus</taxon>
    </lineage>
</organism>
<feature type="compositionally biased region" description="Basic and acidic residues" evidence="1">
    <location>
        <begin position="50"/>
        <end position="65"/>
    </location>
</feature>
<dbReference type="Proteomes" id="UP000189627">
    <property type="component" value="Chromosome 2"/>
</dbReference>
<accession>A0A1U9UX51</accession>
<gene>
    <name evidence="2" type="ORF">BJN34_25840</name>
</gene>